<accession>M6UE27</accession>
<name>M6UE27_9LEPT</name>
<comment type="caution">
    <text evidence="1">The sequence shown here is derived from an EMBL/GenBank/DDBJ whole genome shotgun (WGS) entry which is preliminary data.</text>
</comment>
<dbReference type="Proteomes" id="UP000012153">
    <property type="component" value="Unassembled WGS sequence"/>
</dbReference>
<reference evidence="1 2" key="1">
    <citation type="submission" date="2013-01" db="EMBL/GenBank/DDBJ databases">
        <authorList>
            <person name="Harkins D.M."/>
            <person name="Durkin A.S."/>
            <person name="Brinkac L.M."/>
            <person name="Haft D.H."/>
            <person name="Selengut J.D."/>
            <person name="Sanka R."/>
            <person name="DePew J."/>
            <person name="Purushe J."/>
            <person name="Matthias M.A."/>
            <person name="Vinetz J.M."/>
            <person name="Sutton G.G."/>
            <person name="Nierman W.C."/>
            <person name="Fouts D.E."/>
        </authorList>
    </citation>
    <scope>NUCLEOTIDE SEQUENCE [LARGE SCALE GENOMIC DNA]</scope>
    <source>
        <strain evidence="1 2">ZUN142</strain>
    </source>
</reference>
<dbReference type="AlphaFoldDB" id="M6UE27"/>
<proteinExistence type="predicted"/>
<protein>
    <submittedName>
        <fullName evidence="1">Uncharacterized protein</fullName>
    </submittedName>
</protein>
<evidence type="ECO:0000313" key="1">
    <source>
        <dbReference type="EMBL" id="EMO39354.1"/>
    </source>
</evidence>
<evidence type="ECO:0000313" key="2">
    <source>
        <dbReference type="Proteomes" id="UP000012153"/>
    </source>
</evidence>
<gene>
    <name evidence="1" type="ORF">LEP1GSC186_1116</name>
</gene>
<organism evidence="1 2">
    <name type="scientific">Leptospira noguchii serovar Autumnalis str. ZUN142</name>
    <dbReference type="NCBI Taxonomy" id="1085540"/>
    <lineage>
        <taxon>Bacteria</taxon>
        <taxon>Pseudomonadati</taxon>
        <taxon>Spirochaetota</taxon>
        <taxon>Spirochaetia</taxon>
        <taxon>Leptospirales</taxon>
        <taxon>Leptospiraceae</taxon>
        <taxon>Leptospira</taxon>
    </lineage>
</organism>
<sequence length="80" mass="9800">MDFQISNFRIKIVVLEIIIKLKINFREIYLNKLDFYFCESYKKAILCKNLIFKSFFLNFIEFPFYKMLPQDRSKLTLNKA</sequence>
<dbReference type="EMBL" id="AHOP02000054">
    <property type="protein sequence ID" value="EMO39354.1"/>
    <property type="molecule type" value="Genomic_DNA"/>
</dbReference>